<dbReference type="PANTHER" id="PTHR33347">
    <property type="entry name" value="OSJNBA0091C07.3 PROTEIN"/>
    <property type="match status" value="1"/>
</dbReference>
<dbReference type="PANTHER" id="PTHR33347:SF1">
    <property type="entry name" value="PROTEIN SOB FIVE-LIKE 5"/>
    <property type="match status" value="1"/>
</dbReference>
<reference evidence="7" key="1">
    <citation type="submission" date="2021-01" db="UniProtKB">
        <authorList>
            <consortium name="EnsemblPlants"/>
        </authorList>
    </citation>
    <scope>IDENTIFICATION</scope>
</reference>
<evidence type="ECO:0000256" key="3">
    <source>
        <dbReference type="ARBA" id="ARBA00022712"/>
    </source>
</evidence>
<dbReference type="GO" id="GO:0005737">
    <property type="term" value="C:cytoplasm"/>
    <property type="evidence" value="ECO:0007669"/>
    <property type="project" value="UniProtKB-SubCell"/>
</dbReference>
<dbReference type="Proteomes" id="UP000594263">
    <property type="component" value="Unplaced"/>
</dbReference>
<accession>A0A7N0UDS4</accession>
<protein>
    <submittedName>
        <fullName evidence="7">Uncharacterized protein</fullName>
    </submittedName>
</protein>
<name>A0A7N0UDS4_KALFE</name>
<dbReference type="GO" id="GO:0009736">
    <property type="term" value="P:cytokinin-activated signaling pathway"/>
    <property type="evidence" value="ECO:0007669"/>
    <property type="project" value="UniProtKB-KW"/>
</dbReference>
<evidence type="ECO:0000256" key="6">
    <source>
        <dbReference type="ARBA" id="ARBA00024199"/>
    </source>
</evidence>
<dbReference type="AlphaFoldDB" id="A0A7N0UDS4"/>
<dbReference type="EnsemblPlants" id="Kaladp0062s0142.1.v1.1">
    <property type="protein sequence ID" value="Kaladp0062s0142.1.v1.1"/>
    <property type="gene ID" value="Kaladp0062s0142.v1.1"/>
</dbReference>
<keyword evidence="4" id="KW-0932">Cytokinin signaling pathway</keyword>
<keyword evidence="3" id="KW-0203">Cytokinin biosynthesis</keyword>
<comment type="subcellular location">
    <subcellularLocation>
        <location evidence="1">Cytoplasm</location>
    </subcellularLocation>
</comment>
<evidence type="ECO:0000256" key="4">
    <source>
        <dbReference type="ARBA" id="ARBA00022864"/>
    </source>
</evidence>
<sequence>MNDNGGAACSSGCESGWTLYLEKSSWLSPNGSIICEDEDGDGGVRGGKVTGMIEEEDMSMVSDASSGPPPRFIDSLPPETGVLELSGAALGRKRRSKDKKMKQMLLLDVDDTASSRPVLRRPKKGEFGHRNRSQSVMESHSSMLDHHFSHGFSTTHLQDGPSEMDLYGHQYRQSQFLGGSWMRFK</sequence>
<evidence type="ECO:0000256" key="5">
    <source>
        <dbReference type="ARBA" id="ARBA00023242"/>
    </source>
</evidence>
<keyword evidence="5" id="KW-0539">Nucleus</keyword>
<evidence type="ECO:0000313" key="8">
    <source>
        <dbReference type="Proteomes" id="UP000594263"/>
    </source>
</evidence>
<keyword evidence="2" id="KW-0963">Cytoplasm</keyword>
<proteinExistence type="inferred from homology"/>
<dbReference type="GO" id="GO:0009691">
    <property type="term" value="P:cytokinin biosynthetic process"/>
    <property type="evidence" value="ECO:0007669"/>
    <property type="project" value="UniProtKB-KW"/>
</dbReference>
<dbReference type="Gramene" id="Kaladp0062s0142.1.v1.1">
    <property type="protein sequence ID" value="Kaladp0062s0142.1.v1.1"/>
    <property type="gene ID" value="Kaladp0062s0142.v1.1"/>
</dbReference>
<keyword evidence="8" id="KW-1185">Reference proteome</keyword>
<comment type="similarity">
    <text evidence="6">Belongs to the SOFL plant protein family.</text>
</comment>
<evidence type="ECO:0000313" key="7">
    <source>
        <dbReference type="EnsemblPlants" id="Kaladp0062s0142.1.v1.1"/>
    </source>
</evidence>
<evidence type="ECO:0000256" key="1">
    <source>
        <dbReference type="ARBA" id="ARBA00004496"/>
    </source>
</evidence>
<organism evidence="7 8">
    <name type="scientific">Kalanchoe fedtschenkoi</name>
    <name type="common">Lavender scallops</name>
    <name type="synonym">South American air plant</name>
    <dbReference type="NCBI Taxonomy" id="63787"/>
    <lineage>
        <taxon>Eukaryota</taxon>
        <taxon>Viridiplantae</taxon>
        <taxon>Streptophyta</taxon>
        <taxon>Embryophyta</taxon>
        <taxon>Tracheophyta</taxon>
        <taxon>Spermatophyta</taxon>
        <taxon>Magnoliopsida</taxon>
        <taxon>eudicotyledons</taxon>
        <taxon>Gunneridae</taxon>
        <taxon>Pentapetalae</taxon>
        <taxon>Saxifragales</taxon>
        <taxon>Crassulaceae</taxon>
        <taxon>Kalanchoe</taxon>
    </lineage>
</organism>
<dbReference type="InterPro" id="IPR044670">
    <property type="entry name" value="SOFL"/>
</dbReference>
<evidence type="ECO:0000256" key="2">
    <source>
        <dbReference type="ARBA" id="ARBA00022490"/>
    </source>
</evidence>